<dbReference type="EMBL" id="LUTY01002791">
    <property type="protein sequence ID" value="OAD19468.1"/>
    <property type="molecule type" value="Genomic_DNA"/>
</dbReference>
<keyword evidence="10" id="KW-1185">Reference proteome</keyword>
<dbReference type="NCBIfam" id="NF003247">
    <property type="entry name" value="PRK04204.1-3"/>
    <property type="match status" value="1"/>
</dbReference>
<dbReference type="PANTHER" id="PTHR11096">
    <property type="entry name" value="RNA 3' TERMINAL PHOSPHATE CYCLASE"/>
    <property type="match status" value="1"/>
</dbReference>
<feature type="domain" description="RNA 3'-terminal phosphate cyclase insert" evidence="8">
    <location>
        <begin position="199"/>
        <end position="291"/>
    </location>
</feature>
<dbReference type="EC" id="6.5.1.4" evidence="5 6"/>
<protein>
    <recommendedName>
        <fullName evidence="5 6">RNA 3'-terminal phosphate cyclase</fullName>
        <shortName evidence="5">RNA cyclase</shortName>
        <shortName evidence="5">RNA-3'-phosphate cyclase</shortName>
        <ecNumber evidence="5 6">6.5.1.4</ecNumber>
    </recommendedName>
</protein>
<dbReference type="GO" id="GO:0003963">
    <property type="term" value="F:RNA-3'-phosphate cyclase activity"/>
    <property type="evidence" value="ECO:0007669"/>
    <property type="project" value="UniProtKB-UniRule"/>
</dbReference>
<reference evidence="9 10" key="1">
    <citation type="submission" date="2016-05" db="EMBL/GenBank/DDBJ databases">
        <title>Single-cell genome of chain-forming Candidatus Thiomargarita nelsonii and comparison to other large sulfur-oxidizing bacteria.</title>
        <authorList>
            <person name="Winkel M."/>
            <person name="Salman V."/>
            <person name="Woyke T."/>
            <person name="Schulz-Vogt H."/>
            <person name="Richter M."/>
            <person name="Flood B."/>
            <person name="Bailey J."/>
            <person name="Amann R."/>
            <person name="Mussmann M."/>
        </authorList>
    </citation>
    <scope>NUCLEOTIDE SEQUENCE [LARGE SCALE GENOMIC DNA]</scope>
    <source>
        <strain evidence="9 10">THI036</strain>
    </source>
</reference>
<keyword evidence="2 5" id="KW-0436">Ligase</keyword>
<dbReference type="PATRIC" id="fig|1003181.4.peg.6464"/>
<evidence type="ECO:0000256" key="2">
    <source>
        <dbReference type="ARBA" id="ARBA00022598"/>
    </source>
</evidence>
<dbReference type="GO" id="GO:0006396">
    <property type="term" value="P:RNA processing"/>
    <property type="evidence" value="ECO:0007669"/>
    <property type="project" value="UniProtKB-UniRule"/>
</dbReference>
<dbReference type="InterPro" id="IPR013791">
    <property type="entry name" value="RNA3'-term_phos_cycl_insert"/>
</dbReference>
<dbReference type="InterPro" id="IPR037136">
    <property type="entry name" value="RNA3'_phos_cyclase_dom_sf"/>
</dbReference>
<evidence type="ECO:0000256" key="5">
    <source>
        <dbReference type="HAMAP-Rule" id="MF_00200"/>
    </source>
</evidence>
<feature type="binding site" evidence="5">
    <location>
        <position position="118"/>
    </location>
    <ligand>
        <name>ATP</name>
        <dbReference type="ChEBI" id="CHEBI:30616"/>
    </ligand>
</feature>
<keyword evidence="5" id="KW-0963">Cytoplasm</keyword>
<keyword evidence="3 5" id="KW-0547">Nucleotide-binding</keyword>
<feature type="active site" description="Tele-AMP-histidine intermediate" evidence="5">
    <location>
        <position position="325"/>
    </location>
</feature>
<accession>A0A176RUQ8</accession>
<evidence type="ECO:0000256" key="4">
    <source>
        <dbReference type="ARBA" id="ARBA00024481"/>
    </source>
</evidence>
<name>A0A176RUQ8_9GAMM</name>
<evidence type="ECO:0000256" key="1">
    <source>
        <dbReference type="ARBA" id="ARBA00009206"/>
    </source>
</evidence>
<evidence type="ECO:0000313" key="10">
    <source>
        <dbReference type="Proteomes" id="UP000076962"/>
    </source>
</evidence>
<dbReference type="PIRSF" id="PIRSF005378">
    <property type="entry name" value="RNA3'_term_phos_cycl_euk"/>
    <property type="match status" value="1"/>
</dbReference>
<dbReference type="Pfam" id="PF01137">
    <property type="entry name" value="RTC"/>
    <property type="match status" value="1"/>
</dbReference>
<dbReference type="Proteomes" id="UP000076962">
    <property type="component" value="Unassembled WGS sequence"/>
</dbReference>
<dbReference type="GO" id="GO:0005737">
    <property type="term" value="C:cytoplasm"/>
    <property type="evidence" value="ECO:0007669"/>
    <property type="project" value="UniProtKB-SubCell"/>
</dbReference>
<dbReference type="InterPro" id="IPR036553">
    <property type="entry name" value="RPTC_insert"/>
</dbReference>
<comment type="caution">
    <text evidence="9">The sequence shown here is derived from an EMBL/GenBank/DDBJ whole genome shotgun (WGS) entry which is preliminary data.</text>
</comment>
<evidence type="ECO:0000256" key="3">
    <source>
        <dbReference type="ARBA" id="ARBA00022741"/>
    </source>
</evidence>
<dbReference type="Gene3D" id="3.65.10.20">
    <property type="entry name" value="RNA 3'-terminal phosphate cyclase domain"/>
    <property type="match status" value="1"/>
</dbReference>
<comment type="similarity">
    <text evidence="1 5">Belongs to the RNA 3'-terminal cyclase family. Type 1 subfamily.</text>
</comment>
<dbReference type="PANTHER" id="PTHR11096:SF0">
    <property type="entry name" value="RNA 3'-TERMINAL PHOSPHATE CYCLASE"/>
    <property type="match status" value="1"/>
</dbReference>
<dbReference type="SUPFAM" id="SSF55205">
    <property type="entry name" value="EPT/RTPC-like"/>
    <property type="match status" value="2"/>
</dbReference>
<feature type="binding site" evidence="5">
    <location>
        <begin position="300"/>
        <end position="304"/>
    </location>
    <ligand>
        <name>ATP</name>
        <dbReference type="ChEBI" id="CHEBI:30616"/>
    </ligand>
</feature>
<dbReference type="NCBIfam" id="TIGR03399">
    <property type="entry name" value="RNA_3prim_cycl"/>
    <property type="match status" value="1"/>
</dbReference>
<gene>
    <name evidence="5" type="primary">rtcA</name>
    <name evidence="9" type="ORF">THIOM_004895</name>
</gene>
<dbReference type="Gene3D" id="3.30.360.20">
    <property type="entry name" value="RNA 3'-terminal phosphate cyclase, insert domain"/>
    <property type="match status" value="1"/>
</dbReference>
<organism evidence="9 10">
    <name type="scientific">Candidatus Thiomargarita nelsonii</name>
    <dbReference type="NCBI Taxonomy" id="1003181"/>
    <lineage>
        <taxon>Bacteria</taxon>
        <taxon>Pseudomonadati</taxon>
        <taxon>Pseudomonadota</taxon>
        <taxon>Gammaproteobacteria</taxon>
        <taxon>Thiotrichales</taxon>
        <taxon>Thiotrichaceae</taxon>
        <taxon>Thiomargarita</taxon>
    </lineage>
</organism>
<dbReference type="InterPro" id="IPR023797">
    <property type="entry name" value="RNA3'_phos_cyclase_dom"/>
</dbReference>
<sequence>MLFYQNFVHIFNLKMQQSYLEIDGAMGEGGGQVLRTALALSICTGKAFRINQIRAGRKKPGLQRQHLTAVRAARDISGAQLEGDEIGSTTLTFVPNGLWSGNYHFAIGTAGSTTLVLQTVLYPLLLAEGESRLSLTGGTHNIHAPPYDFLVQVFLPILNRMGPQVTVSLDRYGFYPTGGGQLTVHITPTPKLSGISLMERGKIIAHQARALITRIPEHVALRELERVAKKLKWSEDCLHHCPLSRDQGQGNVLLLEVQSEHITEIFTGFAQRGVRAEAVADGAIKMAKNYLAAEVPVGEYLADQLLLPLALAGEGEFMTLAPSRHTLTNIEVIQMFLSVHITQTQLRRDAWRIGARQN</sequence>
<dbReference type="GO" id="GO:0005524">
    <property type="term" value="F:ATP binding"/>
    <property type="evidence" value="ECO:0007669"/>
    <property type="project" value="UniProtKB-KW"/>
</dbReference>
<dbReference type="NCBIfam" id="NF003246">
    <property type="entry name" value="PRK04204.1-2"/>
    <property type="match status" value="1"/>
</dbReference>
<evidence type="ECO:0000259" key="7">
    <source>
        <dbReference type="Pfam" id="PF01137"/>
    </source>
</evidence>
<dbReference type="HAMAP" id="MF_00200">
    <property type="entry name" value="RTC"/>
    <property type="match status" value="1"/>
</dbReference>
<dbReference type="InterPro" id="IPR017770">
    <property type="entry name" value="RNA3'_term_phos_cyc_type_1"/>
</dbReference>
<dbReference type="SUPFAM" id="SSF52913">
    <property type="entry name" value="RNA 3'-terminal phosphate cyclase, RPTC, insert domain"/>
    <property type="match status" value="1"/>
</dbReference>
<keyword evidence="5" id="KW-0067">ATP-binding</keyword>
<evidence type="ECO:0000313" key="9">
    <source>
        <dbReference type="EMBL" id="OAD19468.1"/>
    </source>
</evidence>
<comment type="function">
    <text evidence="5">Catalyzes the conversion of 3'-phosphate to a 2',3'-cyclic phosphodiester at the end of RNA. The mechanism of action of the enzyme occurs in 3 steps: (A) adenylation of the enzyme by ATP; (B) transfer of adenylate to an RNA-N3'P to produce RNA-N3'PP5'A; (C) and attack of the adjacent 2'-hydroxyl on the 3'-phosphorus in the diester linkage to produce the cyclic end product. The biological role of this enzyme is unknown but it is likely to function in some aspects of cellular RNA processing.</text>
</comment>
<feature type="domain" description="RNA 3'-terminal phosphate cyclase" evidence="7">
    <location>
        <begin position="26"/>
        <end position="341"/>
    </location>
</feature>
<dbReference type="AlphaFoldDB" id="A0A176RUQ8"/>
<dbReference type="Pfam" id="PF05189">
    <property type="entry name" value="RTC_insert"/>
    <property type="match status" value="1"/>
</dbReference>
<proteinExistence type="inferred from homology"/>
<dbReference type="InterPro" id="IPR013792">
    <property type="entry name" value="RNA3'P_cycl/enolpyr_Trfase_a/b"/>
</dbReference>
<comment type="subcellular location">
    <subcellularLocation>
        <location evidence="5">Cytoplasm</location>
    </subcellularLocation>
</comment>
<evidence type="ECO:0000256" key="6">
    <source>
        <dbReference type="NCBIfam" id="TIGR03399"/>
    </source>
</evidence>
<comment type="catalytic activity">
    <reaction evidence="4 5">
        <text>a 3'-end 3'-phospho-ribonucleotide-RNA + ATP = a 3'-end 2',3'-cyclophospho-ribonucleotide-RNA + AMP + diphosphate</text>
        <dbReference type="Rhea" id="RHEA:23976"/>
        <dbReference type="Rhea" id="RHEA-COMP:10463"/>
        <dbReference type="Rhea" id="RHEA-COMP:10464"/>
        <dbReference type="ChEBI" id="CHEBI:30616"/>
        <dbReference type="ChEBI" id="CHEBI:33019"/>
        <dbReference type="ChEBI" id="CHEBI:83062"/>
        <dbReference type="ChEBI" id="CHEBI:83064"/>
        <dbReference type="ChEBI" id="CHEBI:456215"/>
        <dbReference type="EC" id="6.5.1.4"/>
    </reaction>
</comment>
<dbReference type="InterPro" id="IPR000228">
    <property type="entry name" value="RNA3'_term_phos_cyc"/>
</dbReference>
<evidence type="ECO:0000259" key="8">
    <source>
        <dbReference type="Pfam" id="PF05189"/>
    </source>
</evidence>